<dbReference type="Pfam" id="PF09864">
    <property type="entry name" value="MliC"/>
    <property type="match status" value="1"/>
</dbReference>
<dbReference type="InterPro" id="IPR052755">
    <property type="entry name" value="Lysozyme_Inhibitor_LprI"/>
</dbReference>
<keyword evidence="3" id="KW-0564">Palmitate</keyword>
<evidence type="ECO:0008006" key="9">
    <source>
        <dbReference type="Google" id="ProtNLM"/>
    </source>
</evidence>
<sequence>MVAMRNSSPLAGLAGLFAVAMLAGLVSLLQPLPAKAAKPTFPCARDGHAIEVLICGNAALAEKDRKLAEVYAQALAALKGLADEKQATRDLKTYQRGWIGGRNDCWKADDTLKCTNDSYDTRIAELQARYFLVKGGDPVFFRCDDNTEIVATFIATEPPAVRLERGDSQKIGLLAPSASGARYVADFGVSFWTKGDEAMVTWPEGSEFHCTVTTP</sequence>
<reference evidence="7 8" key="1">
    <citation type="submission" date="2021-03" db="EMBL/GenBank/DDBJ databases">
        <title>Genomic Encyclopedia of Type Strains, Phase IV (KMG-IV): sequencing the most valuable type-strain genomes for metagenomic binning, comparative biology and taxonomic classification.</title>
        <authorList>
            <person name="Goeker M."/>
        </authorList>
    </citation>
    <scope>NUCLEOTIDE SEQUENCE [LARGE SCALE GENOMIC DNA]</scope>
    <source>
        <strain evidence="7 8">DSM 21600</strain>
    </source>
</reference>
<dbReference type="EMBL" id="JAGGJU010000003">
    <property type="protein sequence ID" value="MBP1849887.1"/>
    <property type="molecule type" value="Genomic_DNA"/>
</dbReference>
<evidence type="ECO:0000256" key="4">
    <source>
        <dbReference type="ARBA" id="ARBA00023288"/>
    </source>
</evidence>
<dbReference type="Gene3D" id="2.40.128.200">
    <property type="match status" value="1"/>
</dbReference>
<evidence type="ECO:0000313" key="7">
    <source>
        <dbReference type="EMBL" id="MBP1849887.1"/>
    </source>
</evidence>
<dbReference type="PANTHER" id="PTHR37549">
    <property type="entry name" value="LIPOPROTEIN LPRI"/>
    <property type="match status" value="1"/>
</dbReference>
<keyword evidence="8" id="KW-1185">Reference proteome</keyword>
<dbReference type="Pfam" id="PF07007">
    <property type="entry name" value="LprI"/>
    <property type="match status" value="1"/>
</dbReference>
<evidence type="ECO:0000256" key="1">
    <source>
        <dbReference type="ARBA" id="ARBA00022729"/>
    </source>
</evidence>
<protein>
    <recommendedName>
        <fullName evidence="9">DUF1311 domain-containing protein</fullName>
    </recommendedName>
</protein>
<organism evidence="7 8">
    <name type="scientific">Rhizobium halophytocola</name>
    <dbReference type="NCBI Taxonomy" id="735519"/>
    <lineage>
        <taxon>Bacteria</taxon>
        <taxon>Pseudomonadati</taxon>
        <taxon>Pseudomonadota</taxon>
        <taxon>Alphaproteobacteria</taxon>
        <taxon>Hyphomicrobiales</taxon>
        <taxon>Rhizobiaceae</taxon>
        <taxon>Rhizobium/Agrobacterium group</taxon>
        <taxon>Rhizobium</taxon>
    </lineage>
</organism>
<evidence type="ECO:0000259" key="6">
    <source>
        <dbReference type="Pfam" id="PF09864"/>
    </source>
</evidence>
<dbReference type="Gene3D" id="1.20.1270.180">
    <property type="match status" value="1"/>
</dbReference>
<dbReference type="RefSeq" id="WP_209943338.1">
    <property type="nucleotide sequence ID" value="NZ_JAGGJU010000003.1"/>
</dbReference>
<dbReference type="Proteomes" id="UP000759443">
    <property type="component" value="Unassembled WGS sequence"/>
</dbReference>
<accession>A0ABS4DW16</accession>
<evidence type="ECO:0000256" key="2">
    <source>
        <dbReference type="ARBA" id="ARBA00023136"/>
    </source>
</evidence>
<dbReference type="InterPro" id="IPR009739">
    <property type="entry name" value="LprI-like_N"/>
</dbReference>
<gene>
    <name evidence="7" type="ORF">J2Z17_001308</name>
</gene>
<evidence type="ECO:0000256" key="3">
    <source>
        <dbReference type="ARBA" id="ARBA00023139"/>
    </source>
</evidence>
<keyword evidence="2" id="KW-0472">Membrane</keyword>
<dbReference type="InterPro" id="IPR036328">
    <property type="entry name" value="MliC_sf"/>
</dbReference>
<proteinExistence type="predicted"/>
<comment type="caution">
    <text evidence="7">The sequence shown here is derived from an EMBL/GenBank/DDBJ whole genome shotgun (WGS) entry which is preliminary data.</text>
</comment>
<feature type="domain" description="C-type lysozyme inhibitor" evidence="6">
    <location>
        <begin position="141"/>
        <end position="205"/>
    </location>
</feature>
<name>A0ABS4DW16_9HYPH</name>
<dbReference type="PANTHER" id="PTHR37549:SF1">
    <property type="entry name" value="LIPOPROTEIN LPRI"/>
    <property type="match status" value="1"/>
</dbReference>
<keyword evidence="4" id="KW-0449">Lipoprotein</keyword>
<feature type="domain" description="Lysozyme inhibitor LprI-like N-terminal" evidence="5">
    <location>
        <begin position="48"/>
        <end position="126"/>
    </location>
</feature>
<evidence type="ECO:0000259" key="5">
    <source>
        <dbReference type="Pfam" id="PF07007"/>
    </source>
</evidence>
<keyword evidence="1" id="KW-0732">Signal</keyword>
<dbReference type="SUPFAM" id="SSF141488">
    <property type="entry name" value="YdhA-like"/>
    <property type="match status" value="1"/>
</dbReference>
<evidence type="ECO:0000313" key="8">
    <source>
        <dbReference type="Proteomes" id="UP000759443"/>
    </source>
</evidence>
<dbReference type="InterPro" id="IPR018660">
    <property type="entry name" value="MliC"/>
</dbReference>